<dbReference type="EMBL" id="VSSQ01002314">
    <property type="protein sequence ID" value="MPM14644.1"/>
    <property type="molecule type" value="Genomic_DNA"/>
</dbReference>
<dbReference type="GO" id="GO:0005886">
    <property type="term" value="C:plasma membrane"/>
    <property type="evidence" value="ECO:0007669"/>
    <property type="project" value="TreeGrafter"/>
</dbReference>
<feature type="region of interest" description="Disordered" evidence="2">
    <location>
        <begin position="194"/>
        <end position="217"/>
    </location>
</feature>
<dbReference type="InterPro" id="IPR051310">
    <property type="entry name" value="MCP_chemotaxis"/>
</dbReference>
<feature type="compositionally biased region" description="Polar residues" evidence="2">
    <location>
        <begin position="194"/>
        <end position="203"/>
    </location>
</feature>
<feature type="compositionally biased region" description="Acidic residues" evidence="2">
    <location>
        <begin position="204"/>
        <end position="214"/>
    </location>
</feature>
<name>A0A644XKN3_9ZZZZ</name>
<dbReference type="SMART" id="SM00283">
    <property type="entry name" value="MA"/>
    <property type="match status" value="1"/>
</dbReference>
<dbReference type="AlphaFoldDB" id="A0A644XKN3"/>
<evidence type="ECO:0000313" key="4">
    <source>
        <dbReference type="EMBL" id="MPM14644.1"/>
    </source>
</evidence>
<protein>
    <recommendedName>
        <fullName evidence="3">Methyl-accepting transducer domain-containing protein</fullName>
    </recommendedName>
</protein>
<gene>
    <name evidence="4" type="ORF">SDC9_61008</name>
</gene>
<comment type="caution">
    <text evidence="4">The sequence shown here is derived from an EMBL/GenBank/DDBJ whole genome shotgun (WGS) entry which is preliminary data.</text>
</comment>
<dbReference type="PANTHER" id="PTHR43531:SF11">
    <property type="entry name" value="METHYL-ACCEPTING CHEMOTAXIS PROTEIN 3"/>
    <property type="match status" value="1"/>
</dbReference>
<reference evidence="4" key="1">
    <citation type="submission" date="2019-08" db="EMBL/GenBank/DDBJ databases">
        <authorList>
            <person name="Kucharzyk K."/>
            <person name="Murdoch R.W."/>
            <person name="Higgins S."/>
            <person name="Loffler F."/>
        </authorList>
    </citation>
    <scope>NUCLEOTIDE SEQUENCE</scope>
</reference>
<proteinExistence type="predicted"/>
<dbReference type="InterPro" id="IPR004089">
    <property type="entry name" value="MCPsignal_dom"/>
</dbReference>
<dbReference type="Gene3D" id="1.10.287.950">
    <property type="entry name" value="Methyl-accepting chemotaxis protein"/>
    <property type="match status" value="1"/>
</dbReference>
<feature type="domain" description="Methyl-accepting transducer" evidence="3">
    <location>
        <begin position="1"/>
        <end position="174"/>
    </location>
</feature>
<dbReference type="PANTHER" id="PTHR43531">
    <property type="entry name" value="PROTEIN ICFG"/>
    <property type="match status" value="1"/>
</dbReference>
<evidence type="ECO:0000259" key="3">
    <source>
        <dbReference type="PROSITE" id="PS50111"/>
    </source>
</evidence>
<dbReference type="GO" id="GO:0007165">
    <property type="term" value="P:signal transduction"/>
    <property type="evidence" value="ECO:0007669"/>
    <property type="project" value="InterPro"/>
</dbReference>
<accession>A0A644XKN3</accession>
<dbReference type="Pfam" id="PF00015">
    <property type="entry name" value="MCPsignal"/>
    <property type="match status" value="1"/>
</dbReference>
<sequence length="238" mass="24611">MAGNIQKDADAGNAQMAEMLRAMNEINASSENISKIIKVIENIAFQTNILALNAAVEAARAGQYGKGFAVVAEEVRSLAAQSAKAAKETTELIENSISKVAAGTIIANETASALSKIVVGVSQAGELVDAIASASHEQAAALEQINQGITEISQVVQNNAASAEESAAASEELSAQADSLKNYVSVFKLSSGSRLPESKSVSETPEEFSSDEQQGDFKKVQAVSGRAVSMAASGLGKY</sequence>
<dbReference type="GO" id="GO:0004888">
    <property type="term" value="F:transmembrane signaling receptor activity"/>
    <property type="evidence" value="ECO:0007669"/>
    <property type="project" value="TreeGrafter"/>
</dbReference>
<dbReference type="GO" id="GO:0006935">
    <property type="term" value="P:chemotaxis"/>
    <property type="evidence" value="ECO:0007669"/>
    <property type="project" value="UniProtKB-KW"/>
</dbReference>
<organism evidence="4">
    <name type="scientific">bioreactor metagenome</name>
    <dbReference type="NCBI Taxonomy" id="1076179"/>
    <lineage>
        <taxon>unclassified sequences</taxon>
        <taxon>metagenomes</taxon>
        <taxon>ecological metagenomes</taxon>
    </lineage>
</organism>
<dbReference type="SUPFAM" id="SSF58104">
    <property type="entry name" value="Methyl-accepting chemotaxis protein (MCP) signaling domain"/>
    <property type="match status" value="1"/>
</dbReference>
<evidence type="ECO:0000256" key="1">
    <source>
        <dbReference type="ARBA" id="ARBA00022500"/>
    </source>
</evidence>
<keyword evidence="1" id="KW-0145">Chemotaxis</keyword>
<dbReference type="PROSITE" id="PS50111">
    <property type="entry name" value="CHEMOTAXIS_TRANSDUC_2"/>
    <property type="match status" value="1"/>
</dbReference>
<evidence type="ECO:0000256" key="2">
    <source>
        <dbReference type="SAM" id="MobiDB-lite"/>
    </source>
</evidence>